<dbReference type="EMBL" id="CP013909">
    <property type="protein sequence ID" value="ALW85388.1"/>
    <property type="molecule type" value="Genomic_DNA"/>
</dbReference>
<evidence type="ECO:0000313" key="2">
    <source>
        <dbReference type="Proteomes" id="UP000059542"/>
    </source>
</evidence>
<evidence type="ECO:0000313" key="1">
    <source>
        <dbReference type="EMBL" id="ALW85388.1"/>
    </source>
</evidence>
<reference evidence="1 2" key="1">
    <citation type="submission" date="2015-12" db="EMBL/GenBank/DDBJ databases">
        <authorList>
            <person name="Shamseldin A."/>
            <person name="Moawad H."/>
            <person name="Abd El-Rahim W.M."/>
            <person name="Sadowsky M.J."/>
        </authorList>
    </citation>
    <scope>NUCLEOTIDE SEQUENCE [LARGE SCALE GENOMIC DNA]</scope>
    <source>
        <strain evidence="1 2">DG5B</strain>
    </source>
</reference>
<accession>A0A0U4AB30</accession>
<dbReference type="Proteomes" id="UP000059542">
    <property type="component" value="Chromosome"/>
</dbReference>
<dbReference type="KEGG" id="hyg:AUC43_09955"/>
<proteinExistence type="predicted"/>
<sequence length="126" mass="15139">MRRTKDGRLVRTEIDSEWQETIMFQLPPENRFRYVDQELLKLKLCAVTSASGVLESGNEHYFIRKGILEGQRINDSVYQVRIEARYRAVMSDTTYWVPVWVDARFKRQRGFDKPWEYQCPLFKKVE</sequence>
<organism evidence="1 2">
    <name type="scientific">Hymenobacter sedentarius</name>
    <dbReference type="NCBI Taxonomy" id="1411621"/>
    <lineage>
        <taxon>Bacteria</taxon>
        <taxon>Pseudomonadati</taxon>
        <taxon>Bacteroidota</taxon>
        <taxon>Cytophagia</taxon>
        <taxon>Cytophagales</taxon>
        <taxon>Hymenobacteraceae</taxon>
        <taxon>Hymenobacter</taxon>
    </lineage>
</organism>
<protein>
    <submittedName>
        <fullName evidence="1">Uncharacterized protein</fullName>
    </submittedName>
</protein>
<dbReference type="AlphaFoldDB" id="A0A0U4AB30"/>
<name>A0A0U4AB30_9BACT</name>
<keyword evidence="2" id="KW-1185">Reference proteome</keyword>
<gene>
    <name evidence="1" type="ORF">AUC43_09955</name>
</gene>